<gene>
    <name evidence="1" type="primary">pxpA</name>
    <name evidence="2" type="ORF">L0M17_02505</name>
</gene>
<evidence type="ECO:0000313" key="2">
    <source>
        <dbReference type="EMBL" id="MCH6468866.1"/>
    </source>
</evidence>
<dbReference type="EMBL" id="JAKZBV010000001">
    <property type="protein sequence ID" value="MCH6468866.1"/>
    <property type="molecule type" value="Genomic_DNA"/>
</dbReference>
<comment type="caution">
    <text evidence="2">The sequence shown here is derived from an EMBL/GenBank/DDBJ whole genome shotgun (WGS) entry which is preliminary data.</text>
</comment>
<dbReference type="NCBIfam" id="NF003814">
    <property type="entry name" value="PRK05406.1-3"/>
    <property type="match status" value="1"/>
</dbReference>
<dbReference type="SUPFAM" id="SSF88713">
    <property type="entry name" value="Glycoside hydrolase/deacetylase"/>
    <property type="match status" value="1"/>
</dbReference>
<keyword evidence="1" id="KW-0378">Hydrolase</keyword>
<dbReference type="Gene3D" id="3.20.20.370">
    <property type="entry name" value="Glycoside hydrolase/deacetylase"/>
    <property type="match status" value="1"/>
</dbReference>
<organism evidence="2 3">
    <name type="scientific">Sinomonas terrae</name>
    <dbReference type="NCBI Taxonomy" id="2908838"/>
    <lineage>
        <taxon>Bacteria</taxon>
        <taxon>Bacillati</taxon>
        <taxon>Actinomycetota</taxon>
        <taxon>Actinomycetes</taxon>
        <taxon>Micrococcales</taxon>
        <taxon>Micrococcaceae</taxon>
        <taxon>Sinomonas</taxon>
    </lineage>
</organism>
<comment type="subunit">
    <text evidence="1">Forms a complex composed of PxpA, PxpB and PxpC.</text>
</comment>
<keyword evidence="3" id="KW-1185">Reference proteome</keyword>
<evidence type="ECO:0000313" key="3">
    <source>
        <dbReference type="Proteomes" id="UP001202922"/>
    </source>
</evidence>
<keyword evidence="1" id="KW-0067">ATP-binding</keyword>
<comment type="catalytic activity">
    <reaction evidence="1">
        <text>5-oxo-L-proline + ATP + 2 H2O = L-glutamate + ADP + phosphate + H(+)</text>
        <dbReference type="Rhea" id="RHEA:10348"/>
        <dbReference type="ChEBI" id="CHEBI:15377"/>
        <dbReference type="ChEBI" id="CHEBI:15378"/>
        <dbReference type="ChEBI" id="CHEBI:29985"/>
        <dbReference type="ChEBI" id="CHEBI:30616"/>
        <dbReference type="ChEBI" id="CHEBI:43474"/>
        <dbReference type="ChEBI" id="CHEBI:58402"/>
        <dbReference type="ChEBI" id="CHEBI:456216"/>
        <dbReference type="EC" id="3.5.2.9"/>
    </reaction>
</comment>
<dbReference type="InterPro" id="IPR011330">
    <property type="entry name" value="Glyco_hydro/deAcase_b/a-brl"/>
</dbReference>
<proteinExistence type="inferred from homology"/>
<sequence length="268" mass="28495">MDGSGGDRFGRERFGRDRFGIDLNSDVGESFSNWTFGDDAAIFTSVSSANVACGFHAGDPHHIRKTCEAAATAGVAVGAHPGYRDLAGFGRRFIDMDPRELTDEVVYQIGALQGLARAAGTEVRYVKPHGALYNTIVHHAAQAEAVARAVHEVDPNLPILVLPSSEIQRAAEKIGLRPVVEAFADRAYNPDGTLVSRREPGSVLHDLDAIVEHVLRILDGKVHAVDGTVVPISAESICVHGDTPGAVAMAARIRAAITEAGVEIRSFA</sequence>
<dbReference type="NCBIfam" id="NF003816">
    <property type="entry name" value="PRK05406.1-5"/>
    <property type="match status" value="1"/>
</dbReference>
<dbReference type="RefSeq" id="WP_241056285.1">
    <property type="nucleotide sequence ID" value="NZ_JAKZBV010000001.1"/>
</dbReference>
<keyword evidence="1" id="KW-0547">Nucleotide-binding</keyword>
<comment type="function">
    <text evidence="1">Catalyzes the cleavage of 5-oxoproline to form L-glutamate coupled to the hydrolysis of ATP to ADP and inorganic phosphate.</text>
</comment>
<dbReference type="CDD" id="cd10787">
    <property type="entry name" value="LamB_YcsF_like"/>
    <property type="match status" value="1"/>
</dbReference>
<dbReference type="Pfam" id="PF03746">
    <property type="entry name" value="LamB_YcsF"/>
    <property type="match status" value="1"/>
</dbReference>
<dbReference type="PANTHER" id="PTHR30292">
    <property type="entry name" value="UNCHARACTERIZED PROTEIN YBGL-RELATED"/>
    <property type="match status" value="1"/>
</dbReference>
<dbReference type="EC" id="3.5.2.9" evidence="1"/>
<dbReference type="HAMAP" id="MF_00691">
    <property type="entry name" value="PxpA"/>
    <property type="match status" value="1"/>
</dbReference>
<reference evidence="2 3" key="1">
    <citation type="submission" date="2022-03" db="EMBL/GenBank/DDBJ databases">
        <title>Sinomonas sp. isolated from a soil.</title>
        <authorList>
            <person name="Han J."/>
            <person name="Kim D.-U."/>
        </authorList>
    </citation>
    <scope>NUCLEOTIDE SEQUENCE [LARGE SCALE GENOMIC DNA]</scope>
    <source>
        <strain evidence="2 3">5-5</strain>
    </source>
</reference>
<dbReference type="PANTHER" id="PTHR30292:SF0">
    <property type="entry name" value="5-OXOPROLINASE SUBUNIT A"/>
    <property type="match status" value="1"/>
</dbReference>
<dbReference type="InterPro" id="IPR005501">
    <property type="entry name" value="LamB/YcsF/PxpA-like"/>
</dbReference>
<protein>
    <recommendedName>
        <fullName evidence="1">5-oxoprolinase subunit A</fullName>
        <shortName evidence="1">5-OPase subunit A</shortName>
        <ecNumber evidence="1">3.5.2.9</ecNumber>
    </recommendedName>
    <alternativeName>
        <fullName evidence="1">5-oxoprolinase (ATP-hydrolyzing) subunit A</fullName>
    </alternativeName>
</protein>
<comment type="similarity">
    <text evidence="1">Belongs to the LamB/PxpA family.</text>
</comment>
<evidence type="ECO:0000256" key="1">
    <source>
        <dbReference type="HAMAP-Rule" id="MF_00691"/>
    </source>
</evidence>
<name>A0ABS9TWW0_9MICC</name>
<dbReference type="Proteomes" id="UP001202922">
    <property type="component" value="Unassembled WGS sequence"/>
</dbReference>
<accession>A0ABS9TWW0</accession>